<comment type="catalytic activity">
    <reaction evidence="8">
        <text>Mo-molybdopterin + GTP + H(+) = Mo-molybdopterin guanine dinucleotide + diphosphate</text>
        <dbReference type="Rhea" id="RHEA:34243"/>
        <dbReference type="ChEBI" id="CHEBI:15378"/>
        <dbReference type="ChEBI" id="CHEBI:33019"/>
        <dbReference type="ChEBI" id="CHEBI:37565"/>
        <dbReference type="ChEBI" id="CHEBI:71302"/>
        <dbReference type="ChEBI" id="CHEBI:71310"/>
        <dbReference type="EC" id="2.7.7.77"/>
    </reaction>
</comment>
<dbReference type="GO" id="GO:0046872">
    <property type="term" value="F:metal ion binding"/>
    <property type="evidence" value="ECO:0007669"/>
    <property type="project" value="UniProtKB-KW"/>
</dbReference>
<protein>
    <recommendedName>
        <fullName evidence="8">Probable molybdenum cofactor guanylyltransferase</fullName>
        <shortName evidence="8">MoCo guanylyltransferase</shortName>
        <ecNumber evidence="8">2.7.7.77</ecNumber>
    </recommendedName>
    <alternativeName>
        <fullName evidence="8">GTP:molybdopterin guanylyltransferase</fullName>
    </alternativeName>
    <alternativeName>
        <fullName evidence="8">Mo-MPT guanylyltransferase</fullName>
    </alternativeName>
    <alternativeName>
        <fullName evidence="8">Molybdopterin guanylyltransferase</fullName>
    </alternativeName>
    <alternativeName>
        <fullName evidence="8">Molybdopterin-guanine dinucleotide synthase</fullName>
        <shortName evidence="8">MGD synthase</shortName>
    </alternativeName>
</protein>
<dbReference type="SUPFAM" id="SSF53448">
    <property type="entry name" value="Nucleotide-diphospho-sugar transferases"/>
    <property type="match status" value="1"/>
</dbReference>
<dbReference type="GO" id="GO:0006777">
    <property type="term" value="P:Mo-molybdopterin cofactor biosynthetic process"/>
    <property type="evidence" value="ECO:0007669"/>
    <property type="project" value="UniProtKB-KW"/>
</dbReference>
<dbReference type="AlphaFoldDB" id="A0A5C7FBY2"/>
<accession>A0A5C7FBY2</accession>
<dbReference type="EC" id="2.7.7.77" evidence="8"/>
<sequence>MISQHSVTAGIVLAGGKSSRMGENKALLPISGKTALEHALAAVETVSDKSAVITNEPESLSFLKIPVIEDLHPYEGPMAGMEAAMTSVSAEWYIFTACDMPLIHPDVIRLIKRKTGTENVQAVIPMVDGRLQPLLAGYHQSCLPLIKECLQLEKRSINSLIEKINFDIITYHDMIEAGISQDNIQLSFYNMNNRQEYEWIINRYS</sequence>
<dbReference type="GO" id="GO:0061603">
    <property type="term" value="F:molybdenum cofactor guanylyltransferase activity"/>
    <property type="evidence" value="ECO:0007669"/>
    <property type="project" value="UniProtKB-EC"/>
</dbReference>
<keyword evidence="5 8" id="KW-0460">Magnesium</keyword>
<dbReference type="InterPro" id="IPR013482">
    <property type="entry name" value="Molybde_CF_guanTrfase"/>
</dbReference>
<keyword evidence="2 8" id="KW-0808">Transferase</keyword>
<feature type="binding site" evidence="8">
    <location>
        <position position="25"/>
    </location>
    <ligand>
        <name>GTP</name>
        <dbReference type="ChEBI" id="CHEBI:37565"/>
    </ligand>
</feature>
<evidence type="ECO:0000256" key="1">
    <source>
        <dbReference type="ARBA" id="ARBA00022490"/>
    </source>
</evidence>
<comment type="subcellular location">
    <subcellularLocation>
        <location evidence="8">Cytoplasm</location>
    </subcellularLocation>
</comment>
<dbReference type="HAMAP" id="MF_00316">
    <property type="entry name" value="MobA"/>
    <property type="match status" value="1"/>
</dbReference>
<dbReference type="KEGG" id="ahal:FTX54_013275"/>
<feature type="binding site" evidence="8">
    <location>
        <position position="99"/>
    </location>
    <ligand>
        <name>Mg(2+)</name>
        <dbReference type="ChEBI" id="CHEBI:18420"/>
    </ligand>
</feature>
<dbReference type="Gene3D" id="3.90.550.10">
    <property type="entry name" value="Spore Coat Polysaccharide Biosynthesis Protein SpsA, Chain A"/>
    <property type="match status" value="1"/>
</dbReference>
<comment type="caution">
    <text evidence="8">Lacks conserved residue(s) required for the propagation of feature annotation.</text>
</comment>
<keyword evidence="7 8" id="KW-0501">Molybdenum cofactor biosynthesis</keyword>
<feature type="binding site" evidence="8">
    <location>
        <position position="70"/>
    </location>
    <ligand>
        <name>GTP</name>
        <dbReference type="ChEBI" id="CHEBI:37565"/>
    </ligand>
</feature>
<evidence type="ECO:0000313" key="10">
    <source>
        <dbReference type="EMBL" id="WWD79378.1"/>
    </source>
</evidence>
<keyword evidence="3 8" id="KW-0479">Metal-binding</keyword>
<keyword evidence="11" id="KW-1185">Reference proteome</keyword>
<dbReference type="GO" id="GO:0005737">
    <property type="term" value="C:cytoplasm"/>
    <property type="evidence" value="ECO:0007669"/>
    <property type="project" value="UniProtKB-SubCell"/>
</dbReference>
<keyword evidence="10" id="KW-0548">Nucleotidyltransferase</keyword>
<proteinExistence type="inferred from homology"/>
<dbReference type="GO" id="GO:0005525">
    <property type="term" value="F:GTP binding"/>
    <property type="evidence" value="ECO:0007669"/>
    <property type="project" value="UniProtKB-UniRule"/>
</dbReference>
<dbReference type="Pfam" id="PF12804">
    <property type="entry name" value="NTP_transf_3"/>
    <property type="match status" value="1"/>
</dbReference>
<evidence type="ECO:0000313" key="11">
    <source>
        <dbReference type="Proteomes" id="UP000321816"/>
    </source>
</evidence>
<dbReference type="PANTHER" id="PTHR19136">
    <property type="entry name" value="MOLYBDENUM COFACTOR GUANYLYLTRANSFERASE"/>
    <property type="match status" value="1"/>
</dbReference>
<feature type="domain" description="MobA-like NTP transferase" evidence="9">
    <location>
        <begin position="10"/>
        <end position="162"/>
    </location>
</feature>
<organism evidence="10 11">
    <name type="scientific">Alkalicoccus halolimnae</name>
    <dbReference type="NCBI Taxonomy" id="1667239"/>
    <lineage>
        <taxon>Bacteria</taxon>
        <taxon>Bacillati</taxon>
        <taxon>Bacillota</taxon>
        <taxon>Bacilli</taxon>
        <taxon>Bacillales</taxon>
        <taxon>Bacillaceae</taxon>
        <taxon>Alkalicoccus</taxon>
    </lineage>
</organism>
<dbReference type="InterPro" id="IPR025877">
    <property type="entry name" value="MobA-like_NTP_Trfase"/>
</dbReference>
<evidence type="ECO:0000256" key="2">
    <source>
        <dbReference type="ARBA" id="ARBA00022679"/>
    </source>
</evidence>
<feature type="binding site" evidence="8">
    <location>
        <position position="99"/>
    </location>
    <ligand>
        <name>GTP</name>
        <dbReference type="ChEBI" id="CHEBI:37565"/>
    </ligand>
</feature>
<dbReference type="CDD" id="cd02503">
    <property type="entry name" value="MobA"/>
    <property type="match status" value="1"/>
</dbReference>
<dbReference type="EMBL" id="CP144914">
    <property type="protein sequence ID" value="WWD79378.1"/>
    <property type="molecule type" value="Genomic_DNA"/>
</dbReference>
<evidence type="ECO:0000256" key="7">
    <source>
        <dbReference type="ARBA" id="ARBA00023150"/>
    </source>
</evidence>
<gene>
    <name evidence="8" type="primary">mobA</name>
    <name evidence="10" type="ORF">FTX54_013275</name>
</gene>
<dbReference type="PANTHER" id="PTHR19136:SF81">
    <property type="entry name" value="MOLYBDENUM COFACTOR GUANYLYLTRANSFERASE"/>
    <property type="match status" value="1"/>
</dbReference>
<feature type="binding site" evidence="8">
    <location>
        <begin position="13"/>
        <end position="15"/>
    </location>
    <ligand>
        <name>GTP</name>
        <dbReference type="ChEBI" id="CHEBI:37565"/>
    </ligand>
</feature>
<evidence type="ECO:0000256" key="8">
    <source>
        <dbReference type="HAMAP-Rule" id="MF_00316"/>
    </source>
</evidence>
<dbReference type="OrthoDB" id="9788394at2"/>
<evidence type="ECO:0000256" key="6">
    <source>
        <dbReference type="ARBA" id="ARBA00023134"/>
    </source>
</evidence>
<name>A0A5C7FBY2_9BACI</name>
<dbReference type="InterPro" id="IPR029044">
    <property type="entry name" value="Nucleotide-diphossugar_trans"/>
</dbReference>
<evidence type="ECO:0000256" key="3">
    <source>
        <dbReference type="ARBA" id="ARBA00022723"/>
    </source>
</evidence>
<dbReference type="Proteomes" id="UP000321816">
    <property type="component" value="Chromosome"/>
</dbReference>
<comment type="cofactor">
    <cofactor evidence="8">
        <name>Mg(2+)</name>
        <dbReference type="ChEBI" id="CHEBI:18420"/>
    </cofactor>
</comment>
<evidence type="ECO:0000256" key="5">
    <source>
        <dbReference type="ARBA" id="ARBA00022842"/>
    </source>
</evidence>
<comment type="domain">
    <text evidence="8">The N-terminal domain determines nucleotide recognition and specific binding, while the C-terminal domain determines the specific binding to the target protein.</text>
</comment>
<evidence type="ECO:0000256" key="4">
    <source>
        <dbReference type="ARBA" id="ARBA00022741"/>
    </source>
</evidence>
<dbReference type="RefSeq" id="WP_147805139.1">
    <property type="nucleotide sequence ID" value="NZ_CP144914.1"/>
</dbReference>
<keyword evidence="6 8" id="KW-0342">GTP-binding</keyword>
<comment type="function">
    <text evidence="8">Transfers a GMP moiety from GTP to Mo-molybdopterin (Mo-MPT) cofactor (Moco or molybdenum cofactor) to form Mo-molybdopterin guanine dinucleotide (Mo-MGD) cofactor.</text>
</comment>
<keyword evidence="4 8" id="KW-0547">Nucleotide-binding</keyword>
<reference evidence="10 11" key="1">
    <citation type="submission" date="2024-01" db="EMBL/GenBank/DDBJ databases">
        <title>Complete Genome Sequence of Alkalicoccus halolimnae BZ-SZ-XJ29T, a Moderately Halophilic Bacterium Isolated from a Salt Lake.</title>
        <authorList>
            <person name="Zhao B."/>
        </authorList>
    </citation>
    <scope>NUCLEOTIDE SEQUENCE [LARGE SCALE GENOMIC DNA]</scope>
    <source>
        <strain evidence="10 11">BZ-SZ-XJ29</strain>
    </source>
</reference>
<evidence type="ECO:0000259" key="9">
    <source>
        <dbReference type="Pfam" id="PF12804"/>
    </source>
</evidence>
<keyword evidence="1 8" id="KW-0963">Cytoplasm</keyword>
<comment type="similarity">
    <text evidence="8">Belongs to the MobA family.</text>
</comment>